<dbReference type="SUPFAM" id="SSF56935">
    <property type="entry name" value="Porins"/>
    <property type="match status" value="1"/>
</dbReference>
<dbReference type="Proteomes" id="UP000199021">
    <property type="component" value="Unassembled WGS sequence"/>
</dbReference>
<dbReference type="InterPro" id="IPR008969">
    <property type="entry name" value="CarboxyPept-like_regulatory"/>
</dbReference>
<dbReference type="Gene3D" id="2.170.130.10">
    <property type="entry name" value="TonB-dependent receptor, plug domain"/>
    <property type="match status" value="1"/>
</dbReference>
<feature type="domain" description="Outer membrane protein beta-barrel" evidence="6">
    <location>
        <begin position="411"/>
        <end position="812"/>
    </location>
</feature>
<keyword evidence="8" id="KW-1185">Reference proteome</keyword>
<evidence type="ECO:0000259" key="5">
    <source>
        <dbReference type="Pfam" id="PF07715"/>
    </source>
</evidence>
<dbReference type="Pfam" id="PF07715">
    <property type="entry name" value="Plug"/>
    <property type="match status" value="1"/>
</dbReference>
<evidence type="ECO:0000313" key="7">
    <source>
        <dbReference type="EMBL" id="SEQ64574.1"/>
    </source>
</evidence>
<reference evidence="8" key="1">
    <citation type="submission" date="2016-10" db="EMBL/GenBank/DDBJ databases">
        <authorList>
            <person name="Varghese N."/>
            <person name="Submissions S."/>
        </authorList>
    </citation>
    <scope>NUCLEOTIDE SEQUENCE [LARGE SCALE GENOMIC DNA]</scope>
    <source>
        <strain evidence="8">DSM 24740</strain>
    </source>
</reference>
<evidence type="ECO:0000256" key="2">
    <source>
        <dbReference type="ARBA" id="ARBA00023136"/>
    </source>
</evidence>
<organism evidence="7 8">
    <name type="scientific">Neolewinella agarilytica</name>
    <dbReference type="NCBI Taxonomy" id="478744"/>
    <lineage>
        <taxon>Bacteria</taxon>
        <taxon>Pseudomonadati</taxon>
        <taxon>Bacteroidota</taxon>
        <taxon>Saprospiria</taxon>
        <taxon>Saprospirales</taxon>
        <taxon>Lewinellaceae</taxon>
        <taxon>Neolewinella</taxon>
    </lineage>
</organism>
<dbReference type="PANTHER" id="PTHR40980">
    <property type="entry name" value="PLUG DOMAIN-CONTAINING PROTEIN"/>
    <property type="match status" value="1"/>
</dbReference>
<evidence type="ECO:0000259" key="6">
    <source>
        <dbReference type="Pfam" id="PF14905"/>
    </source>
</evidence>
<dbReference type="RefSeq" id="WP_090169060.1">
    <property type="nucleotide sequence ID" value="NZ_FOFB01000013.1"/>
</dbReference>
<feature type="chain" id="PRO_5011577100" evidence="4">
    <location>
        <begin position="18"/>
        <end position="833"/>
    </location>
</feature>
<dbReference type="InterPro" id="IPR036942">
    <property type="entry name" value="Beta-barrel_TonB_sf"/>
</dbReference>
<evidence type="ECO:0000313" key="8">
    <source>
        <dbReference type="Proteomes" id="UP000199021"/>
    </source>
</evidence>
<dbReference type="InterPro" id="IPR012910">
    <property type="entry name" value="Plug_dom"/>
</dbReference>
<dbReference type="OrthoDB" id="606851at2"/>
<proteinExistence type="predicted"/>
<feature type="signal peptide" evidence="4">
    <location>
        <begin position="1"/>
        <end position="17"/>
    </location>
</feature>
<comment type="subcellular location">
    <subcellularLocation>
        <location evidence="1">Cell outer membrane</location>
    </subcellularLocation>
</comment>
<keyword evidence="2" id="KW-0472">Membrane</keyword>
<dbReference type="EMBL" id="FOFB01000013">
    <property type="protein sequence ID" value="SEQ64574.1"/>
    <property type="molecule type" value="Genomic_DNA"/>
</dbReference>
<dbReference type="Pfam" id="PF14905">
    <property type="entry name" value="OMP_b-brl_3"/>
    <property type="match status" value="1"/>
</dbReference>
<dbReference type="Gene3D" id="2.40.170.20">
    <property type="entry name" value="TonB-dependent receptor, beta-barrel domain"/>
    <property type="match status" value="1"/>
</dbReference>
<sequence length="833" mass="93411">MRYISLLLLFSSQLLLAQVSGRVIDADSGQGVEYATVSVLSAVDSSVIGGAVAGAMGAFKMSKVKGRDGWLLRASFIGYDDSFSEVFAGGASLPPNFTLRLRSGAQILEEVRVTGKQLTDIHRLDKQIFDAEQFTNARGGSATDAIANLPAVSVNSAGEINVRGSTGFTLMIDGRPVQTDPATVLAQLPANAVEKIEIITTPGAKYDPDGKAGILNITTRKGTTDGWSLAANVSLGAPRIRNYDNKAEPRRYGADLGATYRRGDWDIGVGLDYRRDDNNGRREGYVNTLTGNVLTEFPSDGERSHDRESYSARLSVAQQLSKTQSLRAGFLAGKRTVWRTADILYQNQRRATVNPAAVDLESLYDRFLASGDVSSEGEEINRLTYYNENLRVRRGDFLIGTLDYSADLGNDRKLSLSGLYERTILGGPTNNDVFGGPTLDVPLQQQFNTNDNPLDGFRLNADYEAMVGNLKWETGYQFRYLKHPGDFLYQDRDLENNVWIDNPEFTNGILLRRDIHSAYSQFSGSSEQWQYSAGLRLEYFDRSVELDRPATTFTLDRLSLYPSANAKYRMSEQLSARAGYSRRIDRTTTFKMTPFPEREHNETLEQGDAELLPELTDLVELGLIGNFGDNSLFATAYYRRTTDVINRVNTVYNDTILNRIYTNVGKADALGLELGATLYPTEAWRLYVGGNVYRYAIVGDLFGDRIDTNNWIYSVNATSDISFGKNLDFQLGINYLSRRVTAQGEDGRFFNPYLNVSRDFPKQRLAIRLQWQHFGLGLWDNNEQRITTVRDNFFTTTNYVYETDRIRLNVAYRFTRLKGEVRKVKSEFGDKEF</sequence>
<keyword evidence="7" id="KW-0675">Receptor</keyword>
<evidence type="ECO:0000256" key="1">
    <source>
        <dbReference type="ARBA" id="ARBA00004442"/>
    </source>
</evidence>
<dbReference type="InParanoid" id="A0A1H9HQF9"/>
<dbReference type="InterPro" id="IPR037066">
    <property type="entry name" value="Plug_dom_sf"/>
</dbReference>
<feature type="domain" description="TonB-dependent receptor plug" evidence="5">
    <location>
        <begin position="127"/>
        <end position="213"/>
    </location>
</feature>
<evidence type="ECO:0000256" key="4">
    <source>
        <dbReference type="SAM" id="SignalP"/>
    </source>
</evidence>
<gene>
    <name evidence="7" type="ORF">SAMN05444359_11353</name>
</gene>
<accession>A0A1H9HQF9</accession>
<keyword evidence="4" id="KW-0732">Signal</keyword>
<keyword evidence="3" id="KW-0998">Cell outer membrane</keyword>
<dbReference type="PANTHER" id="PTHR40980:SF4">
    <property type="entry name" value="TONB-DEPENDENT RECEPTOR-LIKE BETA-BARREL DOMAIN-CONTAINING PROTEIN"/>
    <property type="match status" value="1"/>
</dbReference>
<dbReference type="SUPFAM" id="SSF49464">
    <property type="entry name" value="Carboxypeptidase regulatory domain-like"/>
    <property type="match status" value="1"/>
</dbReference>
<dbReference type="InterPro" id="IPR041700">
    <property type="entry name" value="OMP_b-brl_3"/>
</dbReference>
<evidence type="ECO:0000256" key="3">
    <source>
        <dbReference type="ARBA" id="ARBA00023237"/>
    </source>
</evidence>
<name>A0A1H9HQF9_9BACT</name>
<dbReference type="GO" id="GO:0009279">
    <property type="term" value="C:cell outer membrane"/>
    <property type="evidence" value="ECO:0007669"/>
    <property type="project" value="UniProtKB-SubCell"/>
</dbReference>
<dbReference type="AlphaFoldDB" id="A0A1H9HQF9"/>
<protein>
    <submittedName>
        <fullName evidence="7">Outer membrane receptor proteins, mostly Fe transport</fullName>
    </submittedName>
</protein>
<dbReference type="STRING" id="478744.SAMN05444359_11353"/>